<dbReference type="EMBL" id="CP042913">
    <property type="protein sequence ID" value="QEG35890.1"/>
    <property type="molecule type" value="Genomic_DNA"/>
</dbReference>
<dbReference type="NCBIfam" id="TIGR00040">
    <property type="entry name" value="yfcE"/>
    <property type="match status" value="1"/>
</dbReference>
<sequence>MRVGIFADSHDHLDNIRLAVERFNKEQCDYVLFAGDLISTIAVPPLRSLNCPLVGCFGDNEGNKPGLRSGLSIVSTLFGDPPVFFGTDDGTKFVLTHMERQLRGVIEPFDIAVYGHTHKPRIGRDAQGRLHINPGETGGWSFGRPTIAMVETSSFKVEIINLREPDGD</sequence>
<keyword evidence="2" id="KW-0479">Metal-binding</keyword>
<dbReference type="Pfam" id="PF12850">
    <property type="entry name" value="Metallophos_2"/>
    <property type="match status" value="1"/>
</dbReference>
<gene>
    <name evidence="4" type="ORF">Pr1d_31960</name>
</gene>
<dbReference type="PANTHER" id="PTHR43165:SF1">
    <property type="entry name" value="PHOSPHODIESTERASE MJ0936"/>
    <property type="match status" value="1"/>
</dbReference>
<evidence type="ECO:0000259" key="3">
    <source>
        <dbReference type="Pfam" id="PF12850"/>
    </source>
</evidence>
<dbReference type="AlphaFoldDB" id="A0A5B9QE33"/>
<dbReference type="Proteomes" id="UP000323917">
    <property type="component" value="Chromosome"/>
</dbReference>
<dbReference type="EC" id="3.1.4.-" evidence="2"/>
<feature type="domain" description="Calcineurin-like phosphoesterase" evidence="3">
    <location>
        <begin position="1"/>
        <end position="153"/>
    </location>
</feature>
<accession>A0A5B9QE33</accession>
<dbReference type="GO" id="GO:0016787">
    <property type="term" value="F:hydrolase activity"/>
    <property type="evidence" value="ECO:0007669"/>
    <property type="project" value="UniProtKB-UniRule"/>
</dbReference>
<comment type="similarity">
    <text evidence="1 2">Belongs to the metallophosphoesterase superfamily. YfcE family.</text>
</comment>
<dbReference type="OrthoDB" id="9800565at2"/>
<dbReference type="Gene3D" id="3.60.21.10">
    <property type="match status" value="1"/>
</dbReference>
<dbReference type="InterPro" id="IPR024654">
    <property type="entry name" value="Calcineurin-like_PHP_lpxH"/>
</dbReference>
<reference evidence="4 5" key="1">
    <citation type="submission" date="2019-08" db="EMBL/GenBank/DDBJ databases">
        <title>Deep-cultivation of Planctomycetes and their phenomic and genomic characterization uncovers novel biology.</title>
        <authorList>
            <person name="Wiegand S."/>
            <person name="Jogler M."/>
            <person name="Boedeker C."/>
            <person name="Pinto D."/>
            <person name="Vollmers J."/>
            <person name="Rivas-Marin E."/>
            <person name="Kohn T."/>
            <person name="Peeters S.H."/>
            <person name="Heuer A."/>
            <person name="Rast P."/>
            <person name="Oberbeckmann S."/>
            <person name="Bunk B."/>
            <person name="Jeske O."/>
            <person name="Meyerdierks A."/>
            <person name="Storesund J.E."/>
            <person name="Kallscheuer N."/>
            <person name="Luecker S."/>
            <person name="Lage O.M."/>
            <person name="Pohl T."/>
            <person name="Merkel B.J."/>
            <person name="Hornburger P."/>
            <person name="Mueller R.-W."/>
            <person name="Bruemmer F."/>
            <person name="Labrenz M."/>
            <person name="Spormann A.M."/>
            <person name="Op den Camp H."/>
            <person name="Overmann J."/>
            <person name="Amann R."/>
            <person name="Jetten M.S.M."/>
            <person name="Mascher T."/>
            <person name="Medema M.H."/>
            <person name="Devos D.P."/>
            <person name="Kaster A.-K."/>
            <person name="Ovreas L."/>
            <person name="Rohde M."/>
            <person name="Galperin M.Y."/>
            <person name="Jogler C."/>
        </authorList>
    </citation>
    <scope>NUCLEOTIDE SEQUENCE [LARGE SCALE GENOMIC DNA]</scope>
    <source>
        <strain evidence="4 5">Pr1d</strain>
    </source>
</reference>
<keyword evidence="5" id="KW-1185">Reference proteome</keyword>
<dbReference type="PANTHER" id="PTHR43165">
    <property type="entry name" value="METALLOPHOSPHOESTERASE"/>
    <property type="match status" value="1"/>
</dbReference>
<comment type="cofactor">
    <cofactor evidence="2">
        <name>a divalent metal cation</name>
        <dbReference type="ChEBI" id="CHEBI:60240"/>
    </cofactor>
</comment>
<dbReference type="InterPro" id="IPR053193">
    <property type="entry name" value="MetalloPDE_YfcE-like"/>
</dbReference>
<evidence type="ECO:0000256" key="2">
    <source>
        <dbReference type="RuleBase" id="RU362039"/>
    </source>
</evidence>
<dbReference type="InterPro" id="IPR029052">
    <property type="entry name" value="Metallo-depent_PP-like"/>
</dbReference>
<evidence type="ECO:0000256" key="1">
    <source>
        <dbReference type="ARBA" id="ARBA00008950"/>
    </source>
</evidence>
<organism evidence="4 5">
    <name type="scientific">Bythopirellula goksoeyrii</name>
    <dbReference type="NCBI Taxonomy" id="1400387"/>
    <lineage>
        <taxon>Bacteria</taxon>
        <taxon>Pseudomonadati</taxon>
        <taxon>Planctomycetota</taxon>
        <taxon>Planctomycetia</taxon>
        <taxon>Pirellulales</taxon>
        <taxon>Lacipirellulaceae</taxon>
        <taxon>Bythopirellula</taxon>
    </lineage>
</organism>
<dbReference type="InterPro" id="IPR000979">
    <property type="entry name" value="Phosphodiesterase_MJ0936/Vps29"/>
</dbReference>
<evidence type="ECO:0000313" key="5">
    <source>
        <dbReference type="Proteomes" id="UP000323917"/>
    </source>
</evidence>
<dbReference type="SUPFAM" id="SSF56300">
    <property type="entry name" value="Metallo-dependent phosphatases"/>
    <property type="match status" value="1"/>
</dbReference>
<name>A0A5B9QE33_9BACT</name>
<proteinExistence type="inferred from homology"/>
<dbReference type="KEGG" id="bgok:Pr1d_31960"/>
<evidence type="ECO:0000313" key="4">
    <source>
        <dbReference type="EMBL" id="QEG35890.1"/>
    </source>
</evidence>
<protein>
    <recommendedName>
        <fullName evidence="2">Phosphoesterase</fullName>
        <ecNumber evidence="2">3.1.4.-</ecNumber>
    </recommendedName>
</protein>
<dbReference type="GO" id="GO:0046872">
    <property type="term" value="F:metal ion binding"/>
    <property type="evidence" value="ECO:0007669"/>
    <property type="project" value="UniProtKB-KW"/>
</dbReference>
<dbReference type="RefSeq" id="WP_148074331.1">
    <property type="nucleotide sequence ID" value="NZ_CP042913.1"/>
</dbReference>